<dbReference type="Pfam" id="PF00550">
    <property type="entry name" value="PP-binding"/>
    <property type="match status" value="1"/>
</dbReference>
<sequence>MAMNKHLLMQDIVAANHEIDERGITFIEDTEQEEFVSYRQLYARSIRLLKDLQDSGVEAGDELLIQIQDNRLFLEIFWACVLGRIVAVPLTIGSNEETRLKVCKVWGKLTRPHLIGNESVISGLTQFAAEQSEWNEHVDAMQGSFIDSDLLKGLATGEVQPAQPDDIAFIQFSSGSTGDPKGVILTHSNVMSNVAAMKKIWGIKASERVLSWMPLTHDMGLIAMHLLHAFTQSSQFIMRTKLFILNPILWIEKTNQYRINRLYSPNFGYKYFLAFYEQEHDYGWDLSCLTCLCNGAEPISTEISERFMEQLVSYNLSQTAMRPAYGLAEGTVGVSFTSLGEPLKYASLDRRFLQVGQAARLLERGDPNSLLYVDVGYPLDSCEVRIADATDTALPMSTIGYIQIKGPSVTCGYYNDSKEARNAEGWLNTTDIGFVQDGRLVVVGRAKDILFVNGQNVFAHDIERVAEEVDGVELWNVAACGSAGLSAGMEKILLFLLFRRRNLEAFATLSNRVKQHIHRKMGIFIDHVIPVKSIPKTTSGKIQRYKLGEQYATGMFDDVIHELESIKDIQAAGESTEEMLLRLCQDLLGRQLEIHDHFNESGGNSLVLTQLSDELEKWHGIQVSVPDLYKYPTIAKLTGFIDRGGSLILPGVRMEETYFNRNGGPPVSAFEAMLDPDTFRRLQEIADDAQTDSKLVLLSGLLFLLKLASGENTVTVQVAAEDYEFISLTVDFAEVDTVDTLLELVSAKLGPDSERHAYSANDLDRIQQHDELRILPLFVINPDAKPVHVQWNEGFDIVIEPVEYDNQIEVLCSLNCHRLKEAKIKELFTQYMMLLSDIVKNSDKVSV</sequence>
<dbReference type="InterPro" id="IPR009081">
    <property type="entry name" value="PP-bd_ACP"/>
</dbReference>
<dbReference type="PROSITE" id="PS50075">
    <property type="entry name" value="CARRIER"/>
    <property type="match status" value="1"/>
</dbReference>
<dbReference type="EMBL" id="JAELUP010000117">
    <property type="protein sequence ID" value="MBJ6364098.1"/>
    <property type="molecule type" value="Genomic_DNA"/>
</dbReference>
<dbReference type="PROSITE" id="PS00012">
    <property type="entry name" value="PHOSPHOPANTETHEINE"/>
    <property type="match status" value="1"/>
</dbReference>
<evidence type="ECO:0000313" key="5">
    <source>
        <dbReference type="EMBL" id="MBJ6364098.1"/>
    </source>
</evidence>
<dbReference type="Proteomes" id="UP000640274">
    <property type="component" value="Unassembled WGS sequence"/>
</dbReference>
<dbReference type="InterPro" id="IPR006162">
    <property type="entry name" value="Ppantetheine_attach_site"/>
</dbReference>
<dbReference type="Gene3D" id="3.30.300.30">
    <property type="match status" value="1"/>
</dbReference>
<organism evidence="5 6">
    <name type="scientific">Paenibacillus roseus</name>
    <dbReference type="NCBI Taxonomy" id="2798579"/>
    <lineage>
        <taxon>Bacteria</taxon>
        <taxon>Bacillati</taxon>
        <taxon>Bacillota</taxon>
        <taxon>Bacilli</taxon>
        <taxon>Bacillales</taxon>
        <taxon>Paenibacillaceae</taxon>
        <taxon>Paenibacillus</taxon>
    </lineage>
</organism>
<feature type="domain" description="Carrier" evidence="4">
    <location>
        <begin position="571"/>
        <end position="645"/>
    </location>
</feature>
<dbReference type="InterPro" id="IPR020806">
    <property type="entry name" value="PKS_PP-bd"/>
</dbReference>
<dbReference type="Pfam" id="PF00501">
    <property type="entry name" value="AMP-binding"/>
    <property type="match status" value="1"/>
</dbReference>
<dbReference type="PANTHER" id="PTHR22754:SF32">
    <property type="entry name" value="DISCO-INTERACTING PROTEIN 2"/>
    <property type="match status" value="1"/>
</dbReference>
<name>A0A934J9M6_9BACL</name>
<evidence type="ECO:0000256" key="3">
    <source>
        <dbReference type="ARBA" id="ARBA00022553"/>
    </source>
</evidence>
<dbReference type="SMART" id="SM00823">
    <property type="entry name" value="PKS_PP"/>
    <property type="match status" value="1"/>
</dbReference>
<protein>
    <submittedName>
        <fullName evidence="5">Non-ribosomal peptide synthetase</fullName>
    </submittedName>
</protein>
<evidence type="ECO:0000256" key="2">
    <source>
        <dbReference type="ARBA" id="ARBA00022450"/>
    </source>
</evidence>
<dbReference type="SUPFAM" id="SSF47336">
    <property type="entry name" value="ACP-like"/>
    <property type="match status" value="1"/>
</dbReference>
<dbReference type="PROSITE" id="PS00455">
    <property type="entry name" value="AMP_BINDING"/>
    <property type="match status" value="1"/>
</dbReference>
<dbReference type="Gene3D" id="1.10.1200.10">
    <property type="entry name" value="ACP-like"/>
    <property type="match status" value="1"/>
</dbReference>
<comment type="caution">
    <text evidence="5">The sequence shown here is derived from an EMBL/GenBank/DDBJ whole genome shotgun (WGS) entry which is preliminary data.</text>
</comment>
<evidence type="ECO:0000256" key="1">
    <source>
        <dbReference type="ARBA" id="ARBA00006432"/>
    </source>
</evidence>
<evidence type="ECO:0000259" key="4">
    <source>
        <dbReference type="PROSITE" id="PS50075"/>
    </source>
</evidence>
<keyword evidence="3" id="KW-0597">Phosphoprotein</keyword>
<dbReference type="InterPro" id="IPR045851">
    <property type="entry name" value="AMP-bd_C_sf"/>
</dbReference>
<proteinExistence type="inferred from homology"/>
<dbReference type="InterPro" id="IPR036736">
    <property type="entry name" value="ACP-like_sf"/>
</dbReference>
<dbReference type="InterPro" id="IPR042099">
    <property type="entry name" value="ANL_N_sf"/>
</dbReference>
<dbReference type="SUPFAM" id="SSF52777">
    <property type="entry name" value="CoA-dependent acyltransferases"/>
    <property type="match status" value="1"/>
</dbReference>
<dbReference type="Gene3D" id="3.40.50.12780">
    <property type="entry name" value="N-terminal domain of ligase-like"/>
    <property type="match status" value="1"/>
</dbReference>
<dbReference type="AlphaFoldDB" id="A0A934J9M6"/>
<dbReference type="Gene3D" id="3.30.559.30">
    <property type="entry name" value="Nonribosomal peptide synthetase, condensation domain"/>
    <property type="match status" value="1"/>
</dbReference>
<gene>
    <name evidence="5" type="ORF">JFN88_23055</name>
</gene>
<dbReference type="GO" id="GO:0031177">
    <property type="term" value="F:phosphopantetheine binding"/>
    <property type="evidence" value="ECO:0007669"/>
    <property type="project" value="InterPro"/>
</dbReference>
<reference evidence="5" key="1">
    <citation type="submission" date="2020-12" db="EMBL/GenBank/DDBJ databases">
        <authorList>
            <person name="Huq M.A."/>
        </authorList>
    </citation>
    <scope>NUCLEOTIDE SEQUENCE</scope>
    <source>
        <strain evidence="5">MAHUQ-46</strain>
    </source>
</reference>
<comment type="similarity">
    <text evidence="1">Belongs to the ATP-dependent AMP-binding enzyme family.</text>
</comment>
<dbReference type="InterPro" id="IPR000873">
    <property type="entry name" value="AMP-dep_synth/lig_dom"/>
</dbReference>
<dbReference type="SUPFAM" id="SSF56801">
    <property type="entry name" value="Acetyl-CoA synthetase-like"/>
    <property type="match status" value="1"/>
</dbReference>
<dbReference type="InterPro" id="IPR020845">
    <property type="entry name" value="AMP-binding_CS"/>
</dbReference>
<keyword evidence="6" id="KW-1185">Reference proteome</keyword>
<keyword evidence="2" id="KW-0596">Phosphopantetheine</keyword>
<evidence type="ECO:0000313" key="6">
    <source>
        <dbReference type="Proteomes" id="UP000640274"/>
    </source>
</evidence>
<dbReference type="PANTHER" id="PTHR22754">
    <property type="entry name" value="DISCO-INTERACTING PROTEIN 2 DIP2 -RELATED"/>
    <property type="match status" value="1"/>
</dbReference>
<accession>A0A934J9M6</accession>